<dbReference type="Gene3D" id="1.10.101.10">
    <property type="entry name" value="PGBD-like superfamily/PGBD"/>
    <property type="match status" value="2"/>
</dbReference>
<reference evidence="4 5" key="2">
    <citation type="submission" date="2014-10" db="EMBL/GenBank/DDBJ databases">
        <title>Paracoccus sanguinis sp. nov., isolated from clinical specimens of New York State patients.</title>
        <authorList>
            <person name="Mingle L.A."/>
            <person name="Cole J.A."/>
            <person name="Lapierre P."/>
            <person name="Musser K.A."/>
        </authorList>
    </citation>
    <scope>NUCLEOTIDE SEQUENCE [LARGE SCALE GENOMIC DNA]</scope>
    <source>
        <strain evidence="4 5">HAMBI 3106</strain>
    </source>
</reference>
<dbReference type="InterPro" id="IPR036365">
    <property type="entry name" value="PGBD-like_sf"/>
</dbReference>
<name>A0A099FBW7_9RHOB</name>
<organism evidence="4 5">
    <name type="scientific">Paracoccus sphaerophysae</name>
    <dbReference type="NCBI Taxonomy" id="690417"/>
    <lineage>
        <taxon>Bacteria</taxon>
        <taxon>Pseudomonadati</taxon>
        <taxon>Pseudomonadota</taxon>
        <taxon>Alphaproteobacteria</taxon>
        <taxon>Rhodobacterales</taxon>
        <taxon>Paracoccaceae</taxon>
        <taxon>Paracoccus</taxon>
    </lineage>
</organism>
<feature type="compositionally biased region" description="Low complexity" evidence="1">
    <location>
        <begin position="163"/>
        <end position="172"/>
    </location>
</feature>
<dbReference type="EMBL" id="JRKS01000019">
    <property type="protein sequence ID" value="KGJ07537.1"/>
    <property type="molecule type" value="Genomic_DNA"/>
</dbReference>
<feature type="region of interest" description="Disordered" evidence="1">
    <location>
        <begin position="154"/>
        <end position="179"/>
    </location>
</feature>
<dbReference type="RefSeq" id="WP_036718679.1">
    <property type="nucleotide sequence ID" value="NZ_JRKS01000019.1"/>
</dbReference>
<keyword evidence="2" id="KW-0732">Signal</keyword>
<gene>
    <name evidence="4" type="ORF">IC63_07830</name>
</gene>
<evidence type="ECO:0000256" key="2">
    <source>
        <dbReference type="SAM" id="SignalP"/>
    </source>
</evidence>
<evidence type="ECO:0000313" key="4">
    <source>
        <dbReference type="EMBL" id="KGJ07537.1"/>
    </source>
</evidence>
<accession>A0A099FBW7</accession>
<reference evidence="4 5" key="1">
    <citation type="submission" date="2014-09" db="EMBL/GenBank/DDBJ databases">
        <authorList>
            <person name="McGinnis J.M."/>
            <person name="Wolfgang W.J."/>
        </authorList>
    </citation>
    <scope>NUCLEOTIDE SEQUENCE [LARGE SCALE GENOMIC DNA]</scope>
    <source>
        <strain evidence="4 5">HAMBI 3106</strain>
    </source>
</reference>
<protein>
    <recommendedName>
        <fullName evidence="3">Peptidoglycan binding-like domain-containing protein</fullName>
    </recommendedName>
</protein>
<dbReference type="InterPro" id="IPR036366">
    <property type="entry name" value="PGBDSf"/>
</dbReference>
<evidence type="ECO:0000313" key="5">
    <source>
        <dbReference type="Proteomes" id="UP000029917"/>
    </source>
</evidence>
<feature type="signal peptide" evidence="2">
    <location>
        <begin position="1"/>
        <end position="22"/>
    </location>
</feature>
<feature type="chain" id="PRO_5001954529" description="Peptidoglycan binding-like domain-containing protein" evidence="2">
    <location>
        <begin position="23"/>
        <end position="247"/>
    </location>
</feature>
<comment type="caution">
    <text evidence="4">The sequence shown here is derived from an EMBL/GenBank/DDBJ whole genome shotgun (WGS) entry which is preliminary data.</text>
</comment>
<feature type="domain" description="Peptidoglycan binding-like" evidence="3">
    <location>
        <begin position="191"/>
        <end position="242"/>
    </location>
</feature>
<dbReference type="AlphaFoldDB" id="A0A099FBW7"/>
<dbReference type="SUPFAM" id="SSF47090">
    <property type="entry name" value="PGBD-like"/>
    <property type="match status" value="2"/>
</dbReference>
<dbReference type="InterPro" id="IPR002477">
    <property type="entry name" value="Peptidoglycan-bd-like"/>
</dbReference>
<evidence type="ECO:0000259" key="3">
    <source>
        <dbReference type="Pfam" id="PF01471"/>
    </source>
</evidence>
<sequence>MTPSLFIKAATVMVAMAVPAHADDTVKNIVGGIAKQYLQQEQDRAAFAQAQSVNTLNAYQSYLRQFPNGAYASHARDRVERLGGTTPAGSGGVSLSAADRVEVQRRLNALGYSTGGTDGSFGPGTRRAIALWQRDRNYAQTGTLTRAQATEILRGRSTGDVPSAGSAAAAEADGGGSAAQSERALGLSVAQRSAVQAGLTRRGFDTRGVDGTFGPGTRRAIANWQRANDLSATGYLTGPQFQRLTTR</sequence>
<dbReference type="Pfam" id="PF01471">
    <property type="entry name" value="PG_binding_1"/>
    <property type="match status" value="2"/>
</dbReference>
<feature type="domain" description="Peptidoglycan binding-like" evidence="3">
    <location>
        <begin position="97"/>
        <end position="148"/>
    </location>
</feature>
<keyword evidence="5" id="KW-1185">Reference proteome</keyword>
<proteinExistence type="predicted"/>
<evidence type="ECO:0000256" key="1">
    <source>
        <dbReference type="SAM" id="MobiDB-lite"/>
    </source>
</evidence>
<dbReference type="Proteomes" id="UP000029917">
    <property type="component" value="Unassembled WGS sequence"/>
</dbReference>